<comment type="caution">
    <text evidence="8">The sequence shown here is derived from an EMBL/GenBank/DDBJ whole genome shotgun (WGS) entry which is preliminary data.</text>
</comment>
<sequence>MVQLLLGHRADVNIKVQYQGHNRTARQIAEANGFTDLVRCFEGGFGDASRSDAVPPHPSWRPFSPPASSATPLSARAEVMSYRNARARNQDLSEAHVPDLMALDIEERSWMLRVAAGFNQMSAARALLTARASVDLVTYHACKGTRNALHEACLWRAAVDMVQLLLGHRADVNIKVQYQGHNRTARQIAEANGFTDLVRCFEGGFGDASRSDAVPPHPSWRPFSPPASSATPLSARAEVMSYRNARARNQDLSEAHVPDLMALDIEERSWMLRVAAGFNQMSAARALLTARASVDLVTYHACKGTRNALHEACLWRAAVDMVQLLLGHRADVNIKVQYQGHNRTARQIAEANGFTDLVRCFEGGFGDASRSDAVPPHPSWRPFSPPASSATPLSARAEVMSYRNARARNQDLSEAHVPDLMALDIEERSWMLRVAAGFNQMSAARALLTARASVDLVTYHACKGTRNALHEACLWRAAVDMVQLLLGHRADVNIKVQYQGHNRTARQIAEANGFTDLVRCFEGGFGDASRSDAVPPHPSWRPFSPPASSATPLSARAEVMSYRNARARNQDLSEAHVPDLMALDIEERSWMLRVAAGFNQMSAARALLTARASVDLVTYHACKGTRNALHEACLWRAAVDMVQLLLGHRADVNIKVQYQGHNRTARQIAEAKGFTELVRKMKKTGAQMQMSMNSWHKQARLGVKYLGEVRTSGIVRDHLGVQEAPARHPKFILNAVKATVKRHGEQQELYWTEDHRRVQGIFRKAIDRIGHDTDIHAGHEGKILIGSDPASSEFWKGDEQKYDMDFKSTNPKPENKKSREEMVATYKRFCDTYPIALLEDPFAEEDFEGHSQLTALVGDKVEIVGDDLYCTNVKRVQMGLDKKATNAMLLKVLFMLFITLAEGAKVKSLEAAISSAIKEALAPTGEAANGTLSSPAGQRLTEEEIRYMLSLAREGGDGLSRIEVHRIRKRDPLTGEEYDGVFYNESYDKEGTNICHQDGDRVTPTAAVIEKAERLLENDAGVLLAKAVAAYIRIAEYLGKELYHMEAEVGSATPPEEPSGTTITRMTMDWLEKLNEMQAEAGQMLCPNNPEFLLVCIKQTNCLLEIAAEADPHGITPGRMATYLEVEKEVTDHYEEFAIQAQIGLPHMPGLCEQETASIASIPNTGSLLQSESTAAKVANSERQSRAVAAVFHTQRAAARTVRALADHSKLHLLEESFFTHTWKKACELIGCWTTSFVDIMDASAGHIAELVDVNASWHAVKTHHVGFMQFRTSVWQAMNASSDFHTNFRKFIYGTGRAKGARRVDHVYKEASDVLSTALALERQNADSQSDSKAGRRRSSPRRRGRRREFFKVSGMGAEIYGEGWWCLSWRANEFSSFQRKFPFESTKWGAAVGYSMAVGDPQEFEVWVQAMKGNHPAVFELAVGLTIGFIPSLPTGQGVRAGVTVGGTLTLATNGPKVGIKLGLGVSAVNGIATSADCSPKRGNIGGFKCMKGVSASFTIFCKSFDFSSGDSDAQQDDPCSTDGKYYKEIQRRRVPWNNKYVRRRETNMPGQGRSSEKNAVACRDRCNRVSGCMHYTFYQDGGCHLQSRDSELHGGWYVRSGPGRPEDCCAVPKVWWAIDHNRRRRRRWRTDKGQPHWYTLDGRRRGKSHGQTLQQCQQRCASVSWCRHFTFWQNGGCHITDAHAKSYINHGQSPQEWEEEVNQIGSVSESIAAWKLCRDNKWGVFVSHRSGETEDTFIADLTVGLGTGHLKTGAPCRHQM</sequence>
<dbReference type="InterPro" id="IPR002110">
    <property type="entry name" value="Ankyrin_rpt"/>
</dbReference>
<evidence type="ECO:0000256" key="2">
    <source>
        <dbReference type="ARBA" id="ARBA00009604"/>
    </source>
</evidence>
<dbReference type="InterPro" id="IPR036770">
    <property type="entry name" value="Ankyrin_rpt-contain_sf"/>
</dbReference>
<dbReference type="GO" id="GO:0006096">
    <property type="term" value="P:glycolytic process"/>
    <property type="evidence" value="ECO:0007669"/>
    <property type="project" value="UniProtKB-UniPathway"/>
</dbReference>
<feature type="region of interest" description="Disordered" evidence="6">
    <location>
        <begin position="51"/>
        <end position="71"/>
    </location>
</feature>
<dbReference type="InterPro" id="IPR036849">
    <property type="entry name" value="Enolase-like_C_sf"/>
</dbReference>
<dbReference type="PANTHER" id="PTHR11902:SF1">
    <property type="entry name" value="ENOLASE"/>
    <property type="match status" value="1"/>
</dbReference>
<feature type="domain" description="Enolase C-terminal TIM barrel" evidence="7">
    <location>
        <begin position="719"/>
        <end position="931"/>
    </location>
</feature>
<dbReference type="InterPro" id="IPR003609">
    <property type="entry name" value="Pan_app"/>
</dbReference>
<evidence type="ECO:0000313" key="8">
    <source>
        <dbReference type="EMBL" id="OLP79341.1"/>
    </source>
</evidence>
<accession>A0A1Q9C8W6</accession>
<comment type="pathway">
    <text evidence="1">Carbohydrate degradation; glycolysis; pyruvate from D-glyceraldehyde 3-phosphate: step 4/5.</text>
</comment>
<reference evidence="8 9" key="1">
    <citation type="submission" date="2016-02" db="EMBL/GenBank/DDBJ databases">
        <title>Genome analysis of coral dinoflagellate symbionts highlights evolutionary adaptations to a symbiotic lifestyle.</title>
        <authorList>
            <person name="Aranda M."/>
            <person name="Li Y."/>
            <person name="Liew Y.J."/>
            <person name="Baumgarten S."/>
            <person name="Simakov O."/>
            <person name="Wilson M."/>
            <person name="Piel J."/>
            <person name="Ashoor H."/>
            <person name="Bougouffa S."/>
            <person name="Bajic V.B."/>
            <person name="Ryu T."/>
            <person name="Ravasi T."/>
            <person name="Bayer T."/>
            <person name="Micklem G."/>
            <person name="Kim H."/>
            <person name="Bhak J."/>
            <person name="Lajeunesse T.C."/>
            <person name="Voolstra C.R."/>
        </authorList>
    </citation>
    <scope>NUCLEOTIDE SEQUENCE [LARGE SCALE GENOMIC DNA]</scope>
    <source>
        <strain evidence="8 9">CCMP2467</strain>
    </source>
</reference>
<gene>
    <name evidence="8" type="primary">ENO2</name>
    <name evidence="8" type="ORF">AK812_SmicGene40378</name>
</gene>
<dbReference type="InterPro" id="IPR020810">
    <property type="entry name" value="Enolase_C"/>
</dbReference>
<evidence type="ECO:0000256" key="3">
    <source>
        <dbReference type="ARBA" id="ARBA00012058"/>
    </source>
</evidence>
<evidence type="ECO:0000259" key="7">
    <source>
        <dbReference type="SMART" id="SM01192"/>
    </source>
</evidence>
<keyword evidence="4" id="KW-0324">Glycolysis</keyword>
<name>A0A1Q9C8W6_SYMMI</name>
<dbReference type="SMART" id="SM01192">
    <property type="entry name" value="Enolase_C"/>
    <property type="match status" value="1"/>
</dbReference>
<feature type="compositionally biased region" description="Pro residues" evidence="6">
    <location>
        <begin position="55"/>
        <end position="65"/>
    </location>
</feature>
<feature type="compositionally biased region" description="Basic residues" evidence="6">
    <location>
        <begin position="1336"/>
        <end position="1347"/>
    </location>
</feature>
<comment type="similarity">
    <text evidence="2">Belongs to the enolase family.</text>
</comment>
<dbReference type="SUPFAM" id="SSF51604">
    <property type="entry name" value="Enolase C-terminal domain-like"/>
    <property type="match status" value="2"/>
</dbReference>
<dbReference type="Pfam" id="PF00024">
    <property type="entry name" value="PAN_1"/>
    <property type="match status" value="1"/>
</dbReference>
<dbReference type="SUPFAM" id="SSF48403">
    <property type="entry name" value="Ankyrin repeat"/>
    <property type="match status" value="1"/>
</dbReference>
<evidence type="ECO:0000313" key="9">
    <source>
        <dbReference type="Proteomes" id="UP000186817"/>
    </source>
</evidence>
<dbReference type="EMBL" id="LSRX01001497">
    <property type="protein sequence ID" value="OLP79341.1"/>
    <property type="molecule type" value="Genomic_DNA"/>
</dbReference>
<evidence type="ECO:0000256" key="6">
    <source>
        <dbReference type="SAM" id="MobiDB-lite"/>
    </source>
</evidence>
<dbReference type="GO" id="GO:0000015">
    <property type="term" value="C:phosphopyruvate hydratase complex"/>
    <property type="evidence" value="ECO:0007669"/>
    <property type="project" value="InterPro"/>
</dbReference>
<proteinExistence type="inferred from homology"/>
<dbReference type="GO" id="GO:0004634">
    <property type="term" value="F:phosphopyruvate hydratase activity"/>
    <property type="evidence" value="ECO:0007669"/>
    <property type="project" value="UniProtKB-EC"/>
</dbReference>
<dbReference type="InterPro" id="IPR000941">
    <property type="entry name" value="Enolase"/>
</dbReference>
<dbReference type="EC" id="4.2.1.11" evidence="3"/>
<organism evidence="8 9">
    <name type="scientific">Symbiodinium microadriaticum</name>
    <name type="common">Dinoflagellate</name>
    <name type="synonym">Zooxanthella microadriatica</name>
    <dbReference type="NCBI Taxonomy" id="2951"/>
    <lineage>
        <taxon>Eukaryota</taxon>
        <taxon>Sar</taxon>
        <taxon>Alveolata</taxon>
        <taxon>Dinophyceae</taxon>
        <taxon>Suessiales</taxon>
        <taxon>Symbiodiniaceae</taxon>
        <taxon>Symbiodinium</taxon>
    </lineage>
</organism>
<protein>
    <recommendedName>
        <fullName evidence="3">phosphopyruvate hydratase</fullName>
        <ecNumber evidence="3">4.2.1.11</ecNumber>
    </recommendedName>
</protein>
<dbReference type="Pfam" id="PF00113">
    <property type="entry name" value="Enolase_C"/>
    <property type="match status" value="2"/>
</dbReference>
<keyword evidence="9" id="KW-1185">Reference proteome</keyword>
<dbReference type="Gene3D" id="1.25.40.20">
    <property type="entry name" value="Ankyrin repeat-containing domain"/>
    <property type="match status" value="4"/>
</dbReference>
<dbReference type="Pfam" id="PF00023">
    <property type="entry name" value="Ank"/>
    <property type="match status" value="4"/>
</dbReference>
<dbReference type="PANTHER" id="PTHR11902">
    <property type="entry name" value="ENOLASE"/>
    <property type="match status" value="1"/>
</dbReference>
<evidence type="ECO:0000256" key="1">
    <source>
        <dbReference type="ARBA" id="ARBA00005031"/>
    </source>
</evidence>
<dbReference type="Gene3D" id="3.20.20.120">
    <property type="entry name" value="Enolase-like C-terminal domain"/>
    <property type="match status" value="2"/>
</dbReference>
<keyword evidence="5" id="KW-0456">Lyase</keyword>
<dbReference type="OrthoDB" id="420352at2759"/>
<dbReference type="Proteomes" id="UP000186817">
    <property type="component" value="Unassembled WGS sequence"/>
</dbReference>
<feature type="region of interest" description="Disordered" evidence="6">
    <location>
        <begin position="1323"/>
        <end position="1347"/>
    </location>
</feature>
<dbReference type="GO" id="GO:0000287">
    <property type="term" value="F:magnesium ion binding"/>
    <property type="evidence" value="ECO:0007669"/>
    <property type="project" value="InterPro"/>
</dbReference>
<dbReference type="UniPathway" id="UPA00109">
    <property type="reaction ID" value="UER00187"/>
</dbReference>
<dbReference type="SMART" id="SM00248">
    <property type="entry name" value="ANK"/>
    <property type="match status" value="9"/>
</dbReference>
<evidence type="ECO:0000256" key="4">
    <source>
        <dbReference type="ARBA" id="ARBA00023152"/>
    </source>
</evidence>
<evidence type="ECO:0000256" key="5">
    <source>
        <dbReference type="ARBA" id="ARBA00023239"/>
    </source>
</evidence>